<evidence type="ECO:0000313" key="20">
    <source>
        <dbReference type="EMBL" id="QNN70588.1"/>
    </source>
</evidence>
<reference evidence="20 21" key="1">
    <citation type="submission" date="2020-08" db="EMBL/GenBank/DDBJ databases">
        <title>Genome sequence of Thermomonas carbonis KCTC 42013T.</title>
        <authorList>
            <person name="Hyun D.-W."/>
            <person name="Bae J.-W."/>
        </authorList>
    </citation>
    <scope>NUCLEOTIDE SEQUENCE [LARGE SCALE GENOMIC DNA]</scope>
    <source>
        <strain evidence="20 21">KCTC 42013</strain>
    </source>
</reference>
<dbReference type="Pfam" id="PF02844">
    <property type="entry name" value="GARS_N"/>
    <property type="match status" value="1"/>
</dbReference>
<dbReference type="Proteomes" id="UP000515804">
    <property type="component" value="Chromosome"/>
</dbReference>
<dbReference type="HAMAP" id="MF_00138">
    <property type="entry name" value="GARS"/>
    <property type="match status" value="1"/>
</dbReference>
<dbReference type="SMART" id="SM01209">
    <property type="entry name" value="GARS_A"/>
    <property type="match status" value="1"/>
</dbReference>
<dbReference type="GO" id="GO:0006189">
    <property type="term" value="P:'de novo' IMP biosynthetic process"/>
    <property type="evidence" value="ECO:0007669"/>
    <property type="project" value="UniProtKB-UniRule"/>
</dbReference>
<keyword evidence="10 18" id="KW-0067">ATP-binding</keyword>
<keyword evidence="7" id="KW-0479">Metal-binding</keyword>
<evidence type="ECO:0000256" key="13">
    <source>
        <dbReference type="ARBA" id="ARBA00038345"/>
    </source>
</evidence>
<dbReference type="InterPro" id="IPR020562">
    <property type="entry name" value="PRibGlycinamide_synth_N"/>
</dbReference>
<dbReference type="NCBIfam" id="TIGR00877">
    <property type="entry name" value="purD"/>
    <property type="match status" value="1"/>
</dbReference>
<evidence type="ECO:0000313" key="21">
    <source>
        <dbReference type="Proteomes" id="UP000515804"/>
    </source>
</evidence>
<sequence>MKILVIGTGGREHALAWKLAQSPRVSEVIVAPGNAGTATEARCRNADVKVTDIDGLLSLVEREGIALTVVGPEVPLVAGVVDRFRAAGHRIFGPTAAAAQLEGSKAYAKDFLARHGIPTAFYAVHTEVDAALAYIREKGAPIVVKADGLAAGKGVIVAMTLDEAEAAVRDMLDGNAFGDAGARVVIEEFLDGEEASFISMVDGKTALPMATSQDHKRVGDGDTGPNTGGMGAYSPAPVVTPEVHARVMREVVNPTVQGMIADGTPFTGFLYAGLMIDAGGAPKVIEFNVRFGDPETQPVMLRLQSDLVDLVEAAIDGQLHVTDAQWDPRPSLGVVLASSPYPDAPITGDVIWGLDRVPAKAKVFHAGTTEDADGRVVSAGGRVLCVAALGESVSDAQRNAYAGVDAVSWANEFHRNDIGWRAIAREQSERGG</sequence>
<dbReference type="PANTHER" id="PTHR43472:SF1">
    <property type="entry name" value="PHOSPHORIBOSYLAMINE--GLYCINE LIGASE, CHLOROPLASTIC"/>
    <property type="match status" value="1"/>
</dbReference>
<evidence type="ECO:0000256" key="12">
    <source>
        <dbReference type="ARBA" id="ARBA00023211"/>
    </source>
</evidence>
<dbReference type="Pfam" id="PF01071">
    <property type="entry name" value="GARS_A"/>
    <property type="match status" value="1"/>
</dbReference>
<dbReference type="KEGG" id="tcn:H9L16_02900"/>
<evidence type="ECO:0000256" key="11">
    <source>
        <dbReference type="ARBA" id="ARBA00022842"/>
    </source>
</evidence>
<dbReference type="FunFam" id="3.40.50.20:FF:000006">
    <property type="entry name" value="Phosphoribosylamine--glycine ligase, chloroplastic"/>
    <property type="match status" value="1"/>
</dbReference>
<evidence type="ECO:0000256" key="16">
    <source>
        <dbReference type="ARBA" id="ARBA00079592"/>
    </source>
</evidence>
<dbReference type="AlphaFoldDB" id="A0A7G9SRW3"/>
<evidence type="ECO:0000256" key="14">
    <source>
        <dbReference type="ARBA" id="ARBA00042242"/>
    </source>
</evidence>
<accession>A0A7G9SRW3</accession>
<evidence type="ECO:0000256" key="7">
    <source>
        <dbReference type="ARBA" id="ARBA00022723"/>
    </source>
</evidence>
<dbReference type="Gene3D" id="3.30.470.20">
    <property type="entry name" value="ATP-grasp fold, B domain"/>
    <property type="match status" value="1"/>
</dbReference>
<evidence type="ECO:0000256" key="1">
    <source>
        <dbReference type="ARBA" id="ARBA00001936"/>
    </source>
</evidence>
<comment type="cofactor">
    <cofactor evidence="2">
        <name>Mg(2+)</name>
        <dbReference type="ChEBI" id="CHEBI:18420"/>
    </cofactor>
</comment>
<dbReference type="FunFam" id="3.30.470.20:FF:000031">
    <property type="entry name" value="Phosphoribosylamine--glycine ligase"/>
    <property type="match status" value="1"/>
</dbReference>
<dbReference type="Gene3D" id="3.40.50.20">
    <property type="match status" value="1"/>
</dbReference>
<protein>
    <recommendedName>
        <fullName evidence="5 17">Phosphoribosylamine--glycine ligase</fullName>
        <ecNumber evidence="4 17">6.3.4.13</ecNumber>
    </recommendedName>
    <alternativeName>
        <fullName evidence="16 17">GARS</fullName>
    </alternativeName>
    <alternativeName>
        <fullName evidence="14 17">Glycinamide ribonucleotide synthetase</fullName>
    </alternativeName>
    <alternativeName>
        <fullName evidence="15 17">Phosphoribosylglycinamide synthetase</fullName>
    </alternativeName>
</protein>
<evidence type="ECO:0000256" key="6">
    <source>
        <dbReference type="ARBA" id="ARBA00022598"/>
    </source>
</evidence>
<proteinExistence type="inferred from homology"/>
<dbReference type="InterPro" id="IPR037123">
    <property type="entry name" value="PRibGlycinamide_synth_C_sf"/>
</dbReference>
<dbReference type="InterPro" id="IPR013815">
    <property type="entry name" value="ATP_grasp_subdomain_1"/>
</dbReference>
<dbReference type="PANTHER" id="PTHR43472">
    <property type="entry name" value="PHOSPHORIBOSYLAMINE--GLYCINE LIGASE"/>
    <property type="match status" value="1"/>
</dbReference>
<evidence type="ECO:0000256" key="2">
    <source>
        <dbReference type="ARBA" id="ARBA00001946"/>
    </source>
</evidence>
<dbReference type="PROSITE" id="PS00184">
    <property type="entry name" value="GARS"/>
    <property type="match status" value="1"/>
</dbReference>
<comment type="cofactor">
    <cofactor evidence="1">
        <name>Mn(2+)</name>
        <dbReference type="ChEBI" id="CHEBI:29035"/>
    </cofactor>
</comment>
<dbReference type="GO" id="GO:0046872">
    <property type="term" value="F:metal ion binding"/>
    <property type="evidence" value="ECO:0007669"/>
    <property type="project" value="UniProtKB-KW"/>
</dbReference>
<dbReference type="PROSITE" id="PS50975">
    <property type="entry name" value="ATP_GRASP"/>
    <property type="match status" value="1"/>
</dbReference>
<evidence type="ECO:0000256" key="15">
    <source>
        <dbReference type="ARBA" id="ARBA00042864"/>
    </source>
</evidence>
<dbReference type="EMBL" id="CP060719">
    <property type="protein sequence ID" value="QNN70588.1"/>
    <property type="molecule type" value="Genomic_DNA"/>
</dbReference>
<dbReference type="SUPFAM" id="SSF51246">
    <property type="entry name" value="Rudiment single hybrid motif"/>
    <property type="match status" value="1"/>
</dbReference>
<evidence type="ECO:0000259" key="19">
    <source>
        <dbReference type="PROSITE" id="PS50975"/>
    </source>
</evidence>
<organism evidence="20 21">
    <name type="scientific">Thermomonas carbonis</name>
    <dbReference type="NCBI Taxonomy" id="1463158"/>
    <lineage>
        <taxon>Bacteria</taxon>
        <taxon>Pseudomonadati</taxon>
        <taxon>Pseudomonadota</taxon>
        <taxon>Gammaproteobacteria</taxon>
        <taxon>Lysobacterales</taxon>
        <taxon>Lysobacteraceae</taxon>
        <taxon>Thermomonas</taxon>
    </lineage>
</organism>
<name>A0A7G9SRW3_9GAMM</name>
<evidence type="ECO:0000256" key="18">
    <source>
        <dbReference type="PROSITE-ProRule" id="PRU00409"/>
    </source>
</evidence>
<gene>
    <name evidence="17 20" type="primary">purD</name>
    <name evidence="20" type="ORF">H9L16_02900</name>
</gene>
<dbReference type="InterPro" id="IPR000115">
    <property type="entry name" value="PRibGlycinamide_synth"/>
</dbReference>
<evidence type="ECO:0000256" key="17">
    <source>
        <dbReference type="HAMAP-Rule" id="MF_00138"/>
    </source>
</evidence>
<dbReference type="GO" id="GO:0005524">
    <property type="term" value="F:ATP binding"/>
    <property type="evidence" value="ECO:0007669"/>
    <property type="project" value="UniProtKB-UniRule"/>
</dbReference>
<keyword evidence="6 17" id="KW-0436">Ligase</keyword>
<dbReference type="EC" id="6.3.4.13" evidence="4 17"/>
<dbReference type="SUPFAM" id="SSF52440">
    <property type="entry name" value="PreATP-grasp domain"/>
    <property type="match status" value="1"/>
</dbReference>
<comment type="similarity">
    <text evidence="13 17">Belongs to the GARS family.</text>
</comment>
<comment type="catalytic activity">
    <reaction evidence="17">
        <text>5-phospho-beta-D-ribosylamine + glycine + ATP = N(1)-(5-phospho-beta-D-ribosyl)glycinamide + ADP + phosphate + H(+)</text>
        <dbReference type="Rhea" id="RHEA:17453"/>
        <dbReference type="ChEBI" id="CHEBI:15378"/>
        <dbReference type="ChEBI" id="CHEBI:30616"/>
        <dbReference type="ChEBI" id="CHEBI:43474"/>
        <dbReference type="ChEBI" id="CHEBI:57305"/>
        <dbReference type="ChEBI" id="CHEBI:58681"/>
        <dbReference type="ChEBI" id="CHEBI:143788"/>
        <dbReference type="ChEBI" id="CHEBI:456216"/>
        <dbReference type="EC" id="6.3.4.13"/>
    </reaction>
</comment>
<keyword evidence="12" id="KW-0464">Manganese</keyword>
<dbReference type="InterPro" id="IPR020559">
    <property type="entry name" value="PRibGlycinamide_synth_CS"/>
</dbReference>
<keyword evidence="8 18" id="KW-0547">Nucleotide-binding</keyword>
<dbReference type="Gene3D" id="3.90.600.10">
    <property type="entry name" value="Phosphoribosylglycinamide synthetase, C-terminal domain"/>
    <property type="match status" value="1"/>
</dbReference>
<evidence type="ECO:0000256" key="5">
    <source>
        <dbReference type="ARBA" id="ARBA00020605"/>
    </source>
</evidence>
<evidence type="ECO:0000256" key="9">
    <source>
        <dbReference type="ARBA" id="ARBA00022755"/>
    </source>
</evidence>
<dbReference type="FunFam" id="3.30.1490.20:FF:000006">
    <property type="entry name" value="phosphoribosylamine--glycine ligase, chloroplastic-like"/>
    <property type="match status" value="1"/>
</dbReference>
<feature type="domain" description="ATP-grasp" evidence="19">
    <location>
        <begin position="109"/>
        <end position="316"/>
    </location>
</feature>
<comment type="pathway">
    <text evidence="3 17">Purine metabolism; IMP biosynthesis via de novo pathway; N(1)-(5-phospho-D-ribosyl)glycinamide from 5-phospho-alpha-D-ribose 1-diphosphate: step 2/2.</text>
</comment>
<dbReference type="Pfam" id="PF02843">
    <property type="entry name" value="GARS_C"/>
    <property type="match status" value="1"/>
</dbReference>
<keyword evidence="9 17" id="KW-0658">Purine biosynthesis</keyword>
<evidence type="ECO:0000256" key="8">
    <source>
        <dbReference type="ARBA" id="ARBA00022741"/>
    </source>
</evidence>
<dbReference type="SUPFAM" id="SSF56059">
    <property type="entry name" value="Glutathione synthetase ATP-binding domain-like"/>
    <property type="match status" value="1"/>
</dbReference>
<evidence type="ECO:0000256" key="10">
    <source>
        <dbReference type="ARBA" id="ARBA00022840"/>
    </source>
</evidence>
<evidence type="ECO:0000256" key="3">
    <source>
        <dbReference type="ARBA" id="ARBA00005174"/>
    </source>
</evidence>
<keyword evidence="21" id="KW-1185">Reference proteome</keyword>
<dbReference type="InterPro" id="IPR020561">
    <property type="entry name" value="PRibGlycinamid_synth_ATP-grasp"/>
</dbReference>
<evidence type="ECO:0000256" key="4">
    <source>
        <dbReference type="ARBA" id="ARBA00013255"/>
    </source>
</evidence>
<dbReference type="UniPathway" id="UPA00074">
    <property type="reaction ID" value="UER00125"/>
</dbReference>
<dbReference type="RefSeq" id="WP_187553104.1">
    <property type="nucleotide sequence ID" value="NZ_BMZL01000001.1"/>
</dbReference>
<dbReference type="InterPro" id="IPR011761">
    <property type="entry name" value="ATP-grasp"/>
</dbReference>
<dbReference type="Gene3D" id="3.30.1490.20">
    <property type="entry name" value="ATP-grasp fold, A domain"/>
    <property type="match status" value="1"/>
</dbReference>
<dbReference type="SMART" id="SM01210">
    <property type="entry name" value="GARS_C"/>
    <property type="match status" value="1"/>
</dbReference>
<dbReference type="GO" id="GO:0009113">
    <property type="term" value="P:purine nucleobase biosynthetic process"/>
    <property type="evidence" value="ECO:0007669"/>
    <property type="project" value="InterPro"/>
</dbReference>
<dbReference type="InterPro" id="IPR020560">
    <property type="entry name" value="PRibGlycinamide_synth_C-dom"/>
</dbReference>
<dbReference type="InterPro" id="IPR011054">
    <property type="entry name" value="Rudment_hybrid_motif"/>
</dbReference>
<dbReference type="InterPro" id="IPR016185">
    <property type="entry name" value="PreATP-grasp_dom_sf"/>
</dbReference>
<dbReference type="GO" id="GO:0004637">
    <property type="term" value="F:phosphoribosylamine-glycine ligase activity"/>
    <property type="evidence" value="ECO:0007669"/>
    <property type="project" value="UniProtKB-UniRule"/>
</dbReference>
<keyword evidence="11" id="KW-0460">Magnesium</keyword>